<sequence length="891" mass="105468">MSRDDKSVTGGQLDAFEEENARWHAWWKEEKEIKPLSNYLQILLEKEDPQFPEKFARRRGTDPSWLWTLYMHGTPLAHRALFKTLEQNVYFTKEQYRYVKGIYKLAELRSDYKTWAKLTWLFDTSRWNSREYYTGHLKLYSMATANYLRRRSWRKLRQLGKAGSADYVRLATEILLNYDPEDWSWWIKTRDDELTGYIHFFVFNQILYRNSKRFLCHENRKWKLADLPEEDLTRFPEEREEAFPELWDDCPEELLRLIQKGKAKPVIQFAIRALKAGNMDYLNSLEYRVFIDLLESGHPVKRQFATEQLLLRIDPNQPDFSLWMKLAVNDDPEVQRSAIRFVEMHVAKWSWVKSMELTEMILQALCKNPVPESAVCSLTELLEGALGSFFHQAASLEKAKQLLASLNSEKVQILGARMLLHLYIDLKPYTELDLGPFLTSSVYEVRKVAQSLLVKHYKRWSIDETFVLALVEYRDNIELFLEEPLLSVLKEMNAIQIAGQLLQSREPETRRLAARVLDKIRPDYYTPLQFTAKQLIPFLLSGEIQVRQSAREILKYDIYYFHEQINADFLMEWLLIDDEDHQRYVLDCFSYWRLRWYWNQQINNTWTQIFPQLWARMTQSDTPEGVRNFIREELMGRLFWDKIDPGLDRVLLLINSRDAGLQELGARLLQRWEPGSKEVGVEELSSLAHCRIAFARREARGWLDRVKQQLKAEEWVNLVETDWEDTRGWVFEQIENAAEEMVSPTLIYGLLDSSIDEVRQKAMELAEQYEEQLDARELVLRASESPYLSVLTFAVERAQQLRWSAEHLGELELFFRQILFRVNQGRKAKNLAFRLLAQWGEENKELAQVAVRVLSDYARNGGKRDFEQVLVILTKLRSLYPELELPVLLVK</sequence>
<dbReference type="InterPro" id="IPR016024">
    <property type="entry name" value="ARM-type_fold"/>
</dbReference>
<dbReference type="SUPFAM" id="SSF48371">
    <property type="entry name" value="ARM repeat"/>
    <property type="match status" value="1"/>
</dbReference>
<proteinExistence type="predicted"/>
<accession>A0A7W1WU27</accession>
<evidence type="ECO:0000313" key="2">
    <source>
        <dbReference type="Proteomes" id="UP000535491"/>
    </source>
</evidence>
<organism evidence="1 2">
    <name type="scientific">Paenactinomyces guangxiensis</name>
    <dbReference type="NCBI Taxonomy" id="1490290"/>
    <lineage>
        <taxon>Bacteria</taxon>
        <taxon>Bacillati</taxon>
        <taxon>Bacillota</taxon>
        <taxon>Bacilli</taxon>
        <taxon>Bacillales</taxon>
        <taxon>Thermoactinomycetaceae</taxon>
        <taxon>Paenactinomyces</taxon>
    </lineage>
</organism>
<evidence type="ECO:0000313" key="1">
    <source>
        <dbReference type="EMBL" id="MBA4496088.1"/>
    </source>
</evidence>
<protein>
    <submittedName>
        <fullName evidence="1">Uncharacterized protein</fullName>
    </submittedName>
</protein>
<dbReference type="Proteomes" id="UP000535491">
    <property type="component" value="Unassembled WGS sequence"/>
</dbReference>
<name>A0A7W1WU27_9BACL</name>
<gene>
    <name evidence="1" type="ORF">H1191_17555</name>
</gene>
<dbReference type="EMBL" id="JACEIQ010000023">
    <property type="protein sequence ID" value="MBA4496088.1"/>
    <property type="molecule type" value="Genomic_DNA"/>
</dbReference>
<reference evidence="1 2" key="1">
    <citation type="submission" date="2020-07" db="EMBL/GenBank/DDBJ databases">
        <authorList>
            <person name="Feng H."/>
        </authorList>
    </citation>
    <scope>NUCLEOTIDE SEQUENCE [LARGE SCALE GENOMIC DNA]</scope>
    <source>
        <strain evidence="2">s-10</strain>
    </source>
</reference>
<comment type="caution">
    <text evidence="1">The sequence shown here is derived from an EMBL/GenBank/DDBJ whole genome shotgun (WGS) entry which is preliminary data.</text>
</comment>
<dbReference type="InterPro" id="IPR011989">
    <property type="entry name" value="ARM-like"/>
</dbReference>
<dbReference type="RefSeq" id="WP_181754183.1">
    <property type="nucleotide sequence ID" value="NZ_JACEIQ010000023.1"/>
</dbReference>
<dbReference type="Gene3D" id="1.25.10.10">
    <property type="entry name" value="Leucine-rich Repeat Variant"/>
    <property type="match status" value="1"/>
</dbReference>
<keyword evidence="2" id="KW-1185">Reference proteome</keyword>
<dbReference type="AlphaFoldDB" id="A0A7W1WU27"/>